<evidence type="ECO:0000313" key="1">
    <source>
        <dbReference type="EMBL" id="SIR01759.1"/>
    </source>
</evidence>
<accession>A0A1N6XHN8</accession>
<sequence>MPLAQLTGCPGAQTSVLITPVGKHADNLPQDQDRVQPHQRLVKDHQTTRQGSWLKQALLLHEEQAIRWVLREWRHIPLIGRRHEGVVAIFPISSIIHSWSSRKGCGSWKRPEAITPLLLLDAAVNPHKDSGSMDPIFLLLRCGFIKKRGSYVALMLSYWCPGNASLLPFCTSSQPAASITSDIPRKPKFQAD</sequence>
<dbReference type="EMBL" id="FTNM01000002">
    <property type="protein sequence ID" value="SIR01759.1"/>
    <property type="molecule type" value="Genomic_DNA"/>
</dbReference>
<reference evidence="2" key="1">
    <citation type="submission" date="2017-01" db="EMBL/GenBank/DDBJ databases">
        <authorList>
            <person name="Varghese N."/>
            <person name="Submissions S."/>
        </authorList>
    </citation>
    <scope>NUCLEOTIDE SEQUENCE [LARGE SCALE GENOMIC DNA]</scope>
    <source>
        <strain evidence="2">DM9</strain>
    </source>
</reference>
<protein>
    <submittedName>
        <fullName evidence="1">Uncharacterized protein</fullName>
    </submittedName>
</protein>
<dbReference type="AlphaFoldDB" id="A0A1N6XHN8"/>
<keyword evidence="2" id="KW-1185">Reference proteome</keyword>
<proteinExistence type="predicted"/>
<organism evidence="1 2">
    <name type="scientific">Pontibacter lucknowensis</name>
    <dbReference type="NCBI Taxonomy" id="1077936"/>
    <lineage>
        <taxon>Bacteria</taxon>
        <taxon>Pseudomonadati</taxon>
        <taxon>Bacteroidota</taxon>
        <taxon>Cytophagia</taxon>
        <taxon>Cytophagales</taxon>
        <taxon>Hymenobacteraceae</taxon>
        <taxon>Pontibacter</taxon>
    </lineage>
</organism>
<evidence type="ECO:0000313" key="2">
    <source>
        <dbReference type="Proteomes" id="UP000185924"/>
    </source>
</evidence>
<dbReference type="Proteomes" id="UP000185924">
    <property type="component" value="Unassembled WGS sequence"/>
</dbReference>
<name>A0A1N6XHN8_9BACT</name>
<gene>
    <name evidence="1" type="ORF">SAMN05421545_2144</name>
</gene>